<protein>
    <submittedName>
        <fullName evidence="7">Fibronectin type III domain-containing protein</fullName>
    </submittedName>
</protein>
<feature type="signal peptide" evidence="4">
    <location>
        <begin position="1"/>
        <end position="20"/>
    </location>
</feature>
<feature type="domain" description="MAM" evidence="5">
    <location>
        <begin position="527"/>
        <end position="696"/>
    </location>
</feature>
<evidence type="ECO:0000313" key="8">
    <source>
        <dbReference type="Proteomes" id="UP001597357"/>
    </source>
</evidence>
<evidence type="ECO:0000256" key="4">
    <source>
        <dbReference type="SAM" id="SignalP"/>
    </source>
</evidence>
<dbReference type="InterPro" id="IPR050991">
    <property type="entry name" value="ECM_Regulatory_Proteins"/>
</dbReference>
<dbReference type="PANTHER" id="PTHR46708:SF2">
    <property type="entry name" value="FIBRONECTIN TYPE-III DOMAIN-CONTAINING PROTEIN"/>
    <property type="match status" value="1"/>
</dbReference>
<feature type="region of interest" description="Disordered" evidence="3">
    <location>
        <begin position="267"/>
        <end position="293"/>
    </location>
</feature>
<proteinExistence type="predicted"/>
<dbReference type="SUPFAM" id="SSF49265">
    <property type="entry name" value="Fibronectin type III"/>
    <property type="match status" value="4"/>
</dbReference>
<keyword evidence="8" id="KW-1185">Reference proteome</keyword>
<evidence type="ECO:0000256" key="2">
    <source>
        <dbReference type="ARBA" id="ARBA00022737"/>
    </source>
</evidence>
<dbReference type="InterPro" id="IPR013320">
    <property type="entry name" value="ConA-like_dom_sf"/>
</dbReference>
<sequence>MKKITLLALLTILFSWHGYAQFGCGSGVVISAGYTASNITTPGTGGPEAWVTGSTPSNNYLNDDVYLFEYTTGATAEQITMTIFTRNAWNGITIYDTCNGTTLSGELDKATTSSGNVSNTVTAAVAANSTVYIAVGQWGTPNDLDFDVTSFTVQSCVAPTALAANNITTTSADLTWTAVGSETAWNIELVTAGTTPTGTPTATGVSNPYTATNLNSGTDYEYYVQAVCGSDTSSWEGPFAFSTSCVTASVPYLEDFNGTSFAPDCWSEAGSGDPTTGPSGLGSSSWQSDEYRNDTAASTAAQINLFSDNKEEWLISPLIDLGPTGGYSLTYDVAETDYANSGLNEDGGMATTDDEVQVLITTDNGATWTNLKTYDANNTAPNAGIKEYIDLAAYTGVVQFAFWASEGTIDDTADYDFHIDNVEVVVTPNCFAPNALSVANITANSAELSWTAGGSETAWNIEIVPAGTAPTGTPTATGVTNPYTATNLTPNTGYHVYVQADCGSGALSTWVGPQNFTTQCAALMAPYTESFASTSIPACWSQSAIAGDGWYFDSSFTWNTTGCSATPTDHSGASGSYASIDFSSTDTEVVLEMPVIDVSGLTVPALKFYTFLCTTDYSPVNELYVEAFDGTNWNQIGLINTGSAAWEEQIIGLGSAVVGNLVTLRFRAESGGSTLDYYGDLALDDVSVEEAPACLYPSTLDASNITNSTADLSWVAGGTETAWNVEIVTTGTTPTGTPTATAVSNPYTATNLTSNTTYDYYVQANCGTDGNSSWVGPFTFTTACDAFTLPVVENFDAASSGSSSNPTNADCWSFIASGLGYGYVSTVSDNSAPHSFRIFNSSDTTGDYILVSPEITGLGTGNNRVVFGMDSSLGQDLIVGTMSDASDATTFTPIQTVTDPDGNYNVYTVYIPAGTDSYLAFKHGQNGSSDSYYLDDITIEVNPSCIAPVDIVLNYVTDSVADLSWSQPAGTASGYNVEVVTAGTAPTGVPTGTSVSTNYSATNLMDDTAYDIYVQADCGTDGTSVWIGPFNFTTNCTAVTAPWLDDVEAFTPTTSFNGDLCWQTTSTSSWDWNIDGLNSTPSSDTGPAGAFSGSNYFYTEATSGSQGDVTELITPLVDIGNNIASLEFYYFMYGADMGDLYIDVFDGTAWVNGVDSIIGQQQTAETDPWALKTVDLSAYSGAIKVRFRAIRGVDFESDIAIDDIAINVTAPPCADPSALMVSNLSDTTADVSWTAGGTETEWEIEYGAAGFTQGSGTIVNDNDGTLGETLTGLTASTAYDVYVRAICSVGNESAWVGPVNFTTLAPPCSDPSNISVANITNTTADVTWTENGSATTWEIEYGTSGFTPGTGTIVLDNDGTLGETITGLTKDTNYDVYVTALCAGNTSSQVGPVSFKTDNLGVYDNVFQTFEYYPNPTQSVLNLKAANSIQNATIFNLIGQRVIEVNPNQLSTEINLGDLPTGAYLMQVKINESLKTFRIIKE</sequence>
<reference evidence="8" key="1">
    <citation type="journal article" date="2019" name="Int. J. Syst. Evol. Microbiol.">
        <title>The Global Catalogue of Microorganisms (GCM) 10K type strain sequencing project: providing services to taxonomists for standard genome sequencing and annotation.</title>
        <authorList>
            <consortium name="The Broad Institute Genomics Platform"/>
            <consortium name="The Broad Institute Genome Sequencing Center for Infectious Disease"/>
            <person name="Wu L."/>
            <person name="Ma J."/>
        </authorList>
    </citation>
    <scope>NUCLEOTIDE SEQUENCE [LARGE SCALE GENOMIC DNA]</scope>
    <source>
        <strain evidence="8">KCTC 42255</strain>
    </source>
</reference>
<dbReference type="Pfam" id="PF00629">
    <property type="entry name" value="MAM"/>
    <property type="match status" value="1"/>
</dbReference>
<dbReference type="InterPro" id="IPR036116">
    <property type="entry name" value="FN3_sf"/>
</dbReference>
<dbReference type="Pfam" id="PF18962">
    <property type="entry name" value="Por_Secre_tail"/>
    <property type="match status" value="1"/>
</dbReference>
<keyword evidence="1 4" id="KW-0732">Signal</keyword>
<feature type="domain" description="Fibronectin type-III" evidence="6">
    <location>
        <begin position="1215"/>
        <end position="1306"/>
    </location>
</feature>
<dbReference type="InterPro" id="IPR026444">
    <property type="entry name" value="Secre_tail"/>
</dbReference>
<organism evidence="7 8">
    <name type="scientific">Mesonia sediminis</name>
    <dbReference type="NCBI Taxonomy" id="1703946"/>
    <lineage>
        <taxon>Bacteria</taxon>
        <taxon>Pseudomonadati</taxon>
        <taxon>Bacteroidota</taxon>
        <taxon>Flavobacteriia</taxon>
        <taxon>Flavobacteriales</taxon>
        <taxon>Flavobacteriaceae</taxon>
        <taxon>Mesonia</taxon>
    </lineage>
</organism>
<feature type="domain" description="Fibronectin type-III" evidence="6">
    <location>
        <begin position="1310"/>
        <end position="1400"/>
    </location>
</feature>
<dbReference type="CDD" id="cd06263">
    <property type="entry name" value="MAM"/>
    <property type="match status" value="1"/>
</dbReference>
<evidence type="ECO:0000259" key="5">
    <source>
        <dbReference type="PROSITE" id="PS50060"/>
    </source>
</evidence>
<evidence type="ECO:0000259" key="6">
    <source>
        <dbReference type="PROSITE" id="PS50853"/>
    </source>
</evidence>
<dbReference type="Gene3D" id="2.60.120.260">
    <property type="entry name" value="Galactose-binding domain-like"/>
    <property type="match status" value="1"/>
</dbReference>
<dbReference type="PROSITE" id="PS50060">
    <property type="entry name" value="MAM_2"/>
    <property type="match status" value="2"/>
</dbReference>
<dbReference type="Gene3D" id="2.60.40.10">
    <property type="entry name" value="Immunoglobulins"/>
    <property type="match status" value="6"/>
</dbReference>
<feature type="domain" description="Fibronectin type-III" evidence="6">
    <location>
        <begin position="158"/>
        <end position="246"/>
    </location>
</feature>
<dbReference type="InterPro" id="IPR000998">
    <property type="entry name" value="MAM_dom"/>
</dbReference>
<evidence type="ECO:0000256" key="3">
    <source>
        <dbReference type="SAM" id="MobiDB-lite"/>
    </source>
</evidence>
<dbReference type="RefSeq" id="WP_379045561.1">
    <property type="nucleotide sequence ID" value="NZ_JBHULZ010000026.1"/>
</dbReference>
<evidence type="ECO:0000256" key="1">
    <source>
        <dbReference type="ARBA" id="ARBA00022729"/>
    </source>
</evidence>
<dbReference type="EMBL" id="JBHULZ010000026">
    <property type="protein sequence ID" value="MFD2697527.1"/>
    <property type="molecule type" value="Genomic_DNA"/>
</dbReference>
<evidence type="ECO:0000313" key="7">
    <source>
        <dbReference type="EMBL" id="MFD2697527.1"/>
    </source>
</evidence>
<dbReference type="Proteomes" id="UP001597357">
    <property type="component" value="Unassembled WGS sequence"/>
</dbReference>
<feature type="domain" description="MAM" evidence="5">
    <location>
        <begin position="1028"/>
        <end position="1215"/>
    </location>
</feature>
<name>A0ABW5SCW6_9FLAO</name>
<feature type="chain" id="PRO_5046755191" evidence="4">
    <location>
        <begin position="21"/>
        <end position="1482"/>
    </location>
</feature>
<gene>
    <name evidence="7" type="ORF">ACFSQ0_05950</name>
</gene>
<dbReference type="SMART" id="SM00060">
    <property type="entry name" value="FN3"/>
    <property type="match status" value="6"/>
</dbReference>
<dbReference type="Pfam" id="PF00041">
    <property type="entry name" value="fn3"/>
    <property type="match status" value="5"/>
</dbReference>
<comment type="caution">
    <text evidence="7">The sequence shown here is derived from an EMBL/GenBank/DDBJ whole genome shotgun (WGS) entry which is preliminary data.</text>
</comment>
<dbReference type="InterPro" id="IPR013783">
    <property type="entry name" value="Ig-like_fold"/>
</dbReference>
<dbReference type="SMART" id="SM00137">
    <property type="entry name" value="MAM"/>
    <property type="match status" value="1"/>
</dbReference>
<dbReference type="SUPFAM" id="SSF49899">
    <property type="entry name" value="Concanavalin A-like lectins/glucanases"/>
    <property type="match status" value="2"/>
</dbReference>
<feature type="domain" description="Fibronectin type-III" evidence="6">
    <location>
        <begin position="947"/>
        <end position="1037"/>
    </location>
</feature>
<dbReference type="Gene3D" id="2.60.120.200">
    <property type="match status" value="3"/>
</dbReference>
<keyword evidence="2" id="KW-0677">Repeat</keyword>
<dbReference type="PANTHER" id="PTHR46708">
    <property type="entry name" value="TENASCIN"/>
    <property type="match status" value="1"/>
</dbReference>
<feature type="domain" description="Fibronectin type-III" evidence="6">
    <location>
        <begin position="432"/>
        <end position="521"/>
    </location>
</feature>
<dbReference type="InterPro" id="IPR003961">
    <property type="entry name" value="FN3_dom"/>
</dbReference>
<feature type="domain" description="Fibronectin type-III" evidence="6">
    <location>
        <begin position="696"/>
        <end position="785"/>
    </location>
</feature>
<dbReference type="PROSITE" id="PS50853">
    <property type="entry name" value="FN3"/>
    <property type="match status" value="6"/>
</dbReference>
<dbReference type="CDD" id="cd00063">
    <property type="entry name" value="FN3"/>
    <property type="match status" value="6"/>
</dbReference>
<accession>A0ABW5SCW6</accession>
<dbReference type="NCBIfam" id="TIGR04183">
    <property type="entry name" value="Por_Secre_tail"/>
    <property type="match status" value="1"/>
</dbReference>
<feature type="compositionally biased region" description="Low complexity" evidence="3">
    <location>
        <begin position="270"/>
        <end position="285"/>
    </location>
</feature>